<evidence type="ECO:0000313" key="1">
    <source>
        <dbReference type="EMBL" id="MBW4359356.1"/>
    </source>
</evidence>
<gene>
    <name evidence="1" type="ORF">KZH69_02550</name>
</gene>
<reference evidence="1 2" key="1">
    <citation type="submission" date="2021-07" db="EMBL/GenBank/DDBJ databases">
        <title>Flavobacterium sp. nov. isolated from sediment on the Taihu Lake.</title>
        <authorList>
            <person name="Qu J.-H."/>
        </authorList>
    </citation>
    <scope>NUCLEOTIDE SEQUENCE [LARGE SCALE GENOMIC DNA]</scope>
    <source>
        <strain evidence="1 2">NAS39</strain>
    </source>
</reference>
<comment type="caution">
    <text evidence="1">The sequence shown here is derived from an EMBL/GenBank/DDBJ whole genome shotgun (WGS) entry which is preliminary data.</text>
</comment>
<name>A0ABS6XSY4_9FLAO</name>
<accession>A0ABS6XSY4</accession>
<evidence type="ECO:0008006" key="3">
    <source>
        <dbReference type="Google" id="ProtNLM"/>
    </source>
</evidence>
<keyword evidence="2" id="KW-1185">Reference proteome</keyword>
<dbReference type="EMBL" id="JAHWYN010000002">
    <property type="protein sequence ID" value="MBW4359356.1"/>
    <property type="molecule type" value="Genomic_DNA"/>
</dbReference>
<protein>
    <recommendedName>
        <fullName evidence="3">Site-specific DNA-methyltransferase (adenine-specific)</fullName>
    </recommendedName>
</protein>
<sequence length="109" mass="13169">MSLFQKPVVLQALNRIHRTLERDYELSFLPKKLQDWYLLSYAEFIKELVKKKIKFSLSEEAEWEDYFNQESKKALNLKNQIDKTDKEIDKMVYELYGLTEEEIEIVENS</sequence>
<dbReference type="Proteomes" id="UP000812031">
    <property type="component" value="Unassembled WGS sequence"/>
</dbReference>
<evidence type="ECO:0000313" key="2">
    <source>
        <dbReference type="Proteomes" id="UP000812031"/>
    </source>
</evidence>
<organism evidence="1 2">
    <name type="scientific">Flavobacterium taihuense</name>
    <dbReference type="NCBI Taxonomy" id="2857508"/>
    <lineage>
        <taxon>Bacteria</taxon>
        <taxon>Pseudomonadati</taxon>
        <taxon>Bacteroidota</taxon>
        <taxon>Flavobacteriia</taxon>
        <taxon>Flavobacteriales</taxon>
        <taxon>Flavobacteriaceae</taxon>
        <taxon>Flavobacterium</taxon>
    </lineage>
</organism>
<proteinExistence type="predicted"/>
<dbReference type="RefSeq" id="WP_219315894.1">
    <property type="nucleotide sequence ID" value="NZ_JAHWYN010000002.1"/>
</dbReference>